<organism evidence="3 4">
    <name type="scientific">Ampelomyces quisqualis</name>
    <name type="common">Powdery mildew agent</name>
    <dbReference type="NCBI Taxonomy" id="50730"/>
    <lineage>
        <taxon>Eukaryota</taxon>
        <taxon>Fungi</taxon>
        <taxon>Dikarya</taxon>
        <taxon>Ascomycota</taxon>
        <taxon>Pezizomycotina</taxon>
        <taxon>Dothideomycetes</taxon>
        <taxon>Pleosporomycetidae</taxon>
        <taxon>Pleosporales</taxon>
        <taxon>Pleosporineae</taxon>
        <taxon>Phaeosphaeriaceae</taxon>
        <taxon>Ampelomyces</taxon>
    </lineage>
</organism>
<keyword evidence="2" id="KW-1133">Transmembrane helix</keyword>
<feature type="region of interest" description="Disordered" evidence="1">
    <location>
        <begin position="112"/>
        <end position="137"/>
    </location>
</feature>
<dbReference type="AlphaFoldDB" id="A0A6A5QLU3"/>
<keyword evidence="2" id="KW-0812">Transmembrane</keyword>
<feature type="transmembrane region" description="Helical" evidence="2">
    <location>
        <begin position="146"/>
        <end position="168"/>
    </location>
</feature>
<keyword evidence="2" id="KW-0472">Membrane</keyword>
<accession>A0A6A5QLU3</accession>
<evidence type="ECO:0008006" key="5">
    <source>
        <dbReference type="Google" id="ProtNLM"/>
    </source>
</evidence>
<proteinExistence type="predicted"/>
<evidence type="ECO:0000256" key="2">
    <source>
        <dbReference type="SAM" id="Phobius"/>
    </source>
</evidence>
<reference evidence="3" key="1">
    <citation type="journal article" date="2020" name="Stud. Mycol.">
        <title>101 Dothideomycetes genomes: a test case for predicting lifestyles and emergence of pathogens.</title>
        <authorList>
            <person name="Haridas S."/>
            <person name="Albert R."/>
            <person name="Binder M."/>
            <person name="Bloem J."/>
            <person name="Labutti K."/>
            <person name="Salamov A."/>
            <person name="Andreopoulos B."/>
            <person name="Baker S."/>
            <person name="Barry K."/>
            <person name="Bills G."/>
            <person name="Bluhm B."/>
            <person name="Cannon C."/>
            <person name="Castanera R."/>
            <person name="Culley D."/>
            <person name="Daum C."/>
            <person name="Ezra D."/>
            <person name="Gonzalez J."/>
            <person name="Henrissat B."/>
            <person name="Kuo A."/>
            <person name="Liang C."/>
            <person name="Lipzen A."/>
            <person name="Lutzoni F."/>
            <person name="Magnuson J."/>
            <person name="Mondo S."/>
            <person name="Nolan M."/>
            <person name="Ohm R."/>
            <person name="Pangilinan J."/>
            <person name="Park H.-J."/>
            <person name="Ramirez L."/>
            <person name="Alfaro M."/>
            <person name="Sun H."/>
            <person name="Tritt A."/>
            <person name="Yoshinaga Y."/>
            <person name="Zwiers L.-H."/>
            <person name="Turgeon B."/>
            <person name="Goodwin S."/>
            <person name="Spatafora J."/>
            <person name="Crous P."/>
            <person name="Grigoriev I."/>
        </authorList>
    </citation>
    <scope>NUCLEOTIDE SEQUENCE</scope>
    <source>
        <strain evidence="3">HMLAC05119</strain>
    </source>
</reference>
<evidence type="ECO:0000313" key="3">
    <source>
        <dbReference type="EMBL" id="KAF1915646.1"/>
    </source>
</evidence>
<evidence type="ECO:0000256" key="1">
    <source>
        <dbReference type="SAM" id="MobiDB-lite"/>
    </source>
</evidence>
<dbReference type="OrthoDB" id="5421290at2759"/>
<gene>
    <name evidence="3" type="ORF">BDU57DRAFT_452785</name>
</gene>
<sequence length="244" mass="25289">MSGRSCPVDVLGRELGCDVVQGCSTRNWQAKNDCYCRPDLQQPAHQWLTSCIQSSCSVGDAAIDASTAGSIYAQYCAGKGYPSGPLPATVQATVTAADGSVHTSTRVFVAPTGSSTGASGTGLGSGTGSSTTASSSKSNSLSLTTIIGIVVGILAGLAFLAVAIKVFLNFCGPCMKRKPATIQHTLPLNDTKAPIYPAHPYQELYYPSPRMDEDLRPDDSFSVAGGLAQPAPTLISDGGPPRRW</sequence>
<dbReference type="EMBL" id="ML979136">
    <property type="protein sequence ID" value="KAF1915646.1"/>
    <property type="molecule type" value="Genomic_DNA"/>
</dbReference>
<feature type="region of interest" description="Disordered" evidence="1">
    <location>
        <begin position="225"/>
        <end position="244"/>
    </location>
</feature>
<dbReference type="Proteomes" id="UP000800096">
    <property type="component" value="Unassembled WGS sequence"/>
</dbReference>
<feature type="compositionally biased region" description="Low complexity" evidence="1">
    <location>
        <begin position="128"/>
        <end position="137"/>
    </location>
</feature>
<keyword evidence="4" id="KW-1185">Reference proteome</keyword>
<protein>
    <recommendedName>
        <fullName evidence="5">Extracellular membrane protein CFEM domain-containing protein</fullName>
    </recommendedName>
</protein>
<name>A0A6A5QLU3_AMPQU</name>
<evidence type="ECO:0000313" key="4">
    <source>
        <dbReference type="Proteomes" id="UP000800096"/>
    </source>
</evidence>